<proteinExistence type="inferred from homology"/>
<dbReference type="Proteomes" id="UP000008493">
    <property type="component" value="Unassembled WGS sequence"/>
</dbReference>
<dbReference type="GO" id="GO:0016787">
    <property type="term" value="F:hydrolase activity"/>
    <property type="evidence" value="ECO:0007669"/>
    <property type="project" value="UniProtKB-KW"/>
</dbReference>
<dbReference type="InterPro" id="IPR029058">
    <property type="entry name" value="AB_hydrolase_fold"/>
</dbReference>
<dbReference type="Gene3D" id="3.40.50.1820">
    <property type="entry name" value="alpha/beta hydrolase"/>
    <property type="match status" value="1"/>
</dbReference>
<dbReference type="OMA" id="PDHAAMW"/>
<evidence type="ECO:0000313" key="5">
    <source>
        <dbReference type="Proteomes" id="UP000008493"/>
    </source>
</evidence>
<dbReference type="RefSeq" id="XP_007325477.1">
    <property type="nucleotide sequence ID" value="XM_007325415.1"/>
</dbReference>
<dbReference type="SUPFAM" id="SSF53474">
    <property type="entry name" value="alpha/beta-Hydrolases"/>
    <property type="match status" value="1"/>
</dbReference>
<organism evidence="4 5">
    <name type="scientific">Agaricus bisporus var. burnettii (strain JB137-S8 / ATCC MYA-4627 / FGSC 10392)</name>
    <name type="common">White button mushroom</name>
    <dbReference type="NCBI Taxonomy" id="597362"/>
    <lineage>
        <taxon>Eukaryota</taxon>
        <taxon>Fungi</taxon>
        <taxon>Dikarya</taxon>
        <taxon>Basidiomycota</taxon>
        <taxon>Agaricomycotina</taxon>
        <taxon>Agaricomycetes</taxon>
        <taxon>Agaricomycetidae</taxon>
        <taxon>Agaricales</taxon>
        <taxon>Agaricineae</taxon>
        <taxon>Agaricaceae</taxon>
        <taxon>Agaricus</taxon>
    </lineage>
</organism>
<name>K5X6V1_AGABU</name>
<dbReference type="GeneID" id="18822889"/>
<evidence type="ECO:0000256" key="1">
    <source>
        <dbReference type="ARBA" id="ARBA00022801"/>
    </source>
</evidence>
<dbReference type="OrthoDB" id="408373at2759"/>
<dbReference type="HOGENOM" id="CLU_020336_7_0_1"/>
<dbReference type="Pfam" id="PF00561">
    <property type="entry name" value="Abhydrolase_1"/>
    <property type="match status" value="1"/>
</dbReference>
<dbReference type="InParanoid" id="K5X6V1"/>
<evidence type="ECO:0000313" key="4">
    <source>
        <dbReference type="EMBL" id="EKM83581.1"/>
    </source>
</evidence>
<keyword evidence="1" id="KW-0378">Hydrolase</keyword>
<evidence type="ECO:0000256" key="2">
    <source>
        <dbReference type="ARBA" id="ARBA00038334"/>
    </source>
</evidence>
<dbReference type="PANTHER" id="PTHR43329">
    <property type="entry name" value="EPOXIDE HYDROLASE"/>
    <property type="match status" value="1"/>
</dbReference>
<protein>
    <recommendedName>
        <fullName evidence="3">AB hydrolase-1 domain-containing protein</fullName>
    </recommendedName>
</protein>
<dbReference type="KEGG" id="abp:AGABI1DRAFT110229"/>
<dbReference type="EMBL" id="JH971385">
    <property type="protein sequence ID" value="EKM83581.1"/>
    <property type="molecule type" value="Genomic_DNA"/>
</dbReference>
<accession>K5X6V1</accession>
<reference evidence="5" key="1">
    <citation type="journal article" date="2012" name="Proc. Natl. Acad. Sci. U.S.A.">
        <title>Genome sequence of the button mushroom Agaricus bisporus reveals mechanisms governing adaptation to a humic-rich ecological niche.</title>
        <authorList>
            <person name="Morin E."/>
            <person name="Kohler A."/>
            <person name="Baker A.R."/>
            <person name="Foulongne-Oriol M."/>
            <person name="Lombard V."/>
            <person name="Nagy L.G."/>
            <person name="Ohm R.A."/>
            <person name="Patyshakuliyeva A."/>
            <person name="Brun A."/>
            <person name="Aerts A.L."/>
            <person name="Bailey A.M."/>
            <person name="Billette C."/>
            <person name="Coutinho P.M."/>
            <person name="Deakin G."/>
            <person name="Doddapaneni H."/>
            <person name="Floudas D."/>
            <person name="Grimwood J."/>
            <person name="Hilden K."/>
            <person name="Kuees U."/>
            <person name="LaButti K.M."/>
            <person name="Lapidus A."/>
            <person name="Lindquist E.A."/>
            <person name="Lucas S.M."/>
            <person name="Murat C."/>
            <person name="Riley R.W."/>
            <person name="Salamov A.A."/>
            <person name="Schmutz J."/>
            <person name="Subramanian V."/>
            <person name="Woesten H.A.B."/>
            <person name="Xu J."/>
            <person name="Eastwood D.C."/>
            <person name="Foster G.D."/>
            <person name="Sonnenberg A.S."/>
            <person name="Cullen D."/>
            <person name="de Vries R.P."/>
            <person name="Lundell T."/>
            <person name="Hibbett D.S."/>
            <person name="Henrissat B."/>
            <person name="Burton K.S."/>
            <person name="Kerrigan R.W."/>
            <person name="Challen M.P."/>
            <person name="Grigoriev I.V."/>
            <person name="Martin F."/>
        </authorList>
    </citation>
    <scope>NUCLEOTIDE SEQUENCE [LARGE SCALE GENOMIC DNA]</scope>
    <source>
        <strain evidence="5">JB137-S8 / ATCC MYA-4627 / FGSC 10392</strain>
    </source>
</reference>
<dbReference type="eggNOG" id="KOG4178">
    <property type="taxonomic scope" value="Eukaryota"/>
</dbReference>
<dbReference type="PRINTS" id="PR00412">
    <property type="entry name" value="EPOXHYDRLASE"/>
</dbReference>
<gene>
    <name evidence="4" type="ORF">AGABI1DRAFT_110229</name>
</gene>
<feature type="domain" description="AB hydrolase-1" evidence="3">
    <location>
        <begin position="29"/>
        <end position="310"/>
    </location>
</feature>
<dbReference type="InterPro" id="IPR000073">
    <property type="entry name" value="AB_hydrolase_1"/>
</dbReference>
<keyword evidence="5" id="KW-1185">Reference proteome</keyword>
<evidence type="ECO:0000259" key="3">
    <source>
        <dbReference type="Pfam" id="PF00561"/>
    </source>
</evidence>
<comment type="similarity">
    <text evidence="2">Belongs to the AB hydrolase superfamily. Epoxide hydrolase family.</text>
</comment>
<dbReference type="STRING" id="597362.K5X6V1"/>
<dbReference type="InterPro" id="IPR000639">
    <property type="entry name" value="Epox_hydrolase-like"/>
</dbReference>
<dbReference type="AlphaFoldDB" id="K5X6V1"/>
<sequence length="327" mass="37493">MDSSSYKDFITSRGYNYHYYFAPGQETKPTLLLLHGFPSLANDWHNQVTSLRAHGYGFIVPDMLGYGGTAKPTDANDYKQSLMVKDLIDILDAEKITRCVVIGHDWGSIVTARLANYYPDRFLGFGFLAVGYLPPNPAHTYEDTLELMRKSFGSERLGYQSFFAEPDGHILCEKNFDTFYSIVHPKDYGTIWPQALYSLGETRKWIERNVPVEIEPSIPEEEHAYKREQLKKSGLRAAMCWYTVSVKNLELEEIKQIPHSAYTIEKPVFLGLTEKDPLCPPAISKPSAEQFCKNVTIKVFDCGHWIFWEKRDELNKELAAWLETLGH</sequence>